<keyword evidence="11 13" id="KW-0472">Membrane</keyword>
<reference evidence="15" key="1">
    <citation type="submission" date="2016-11" db="EMBL/GenBank/DDBJ databases">
        <title>The genome of Nicotiana attenuata.</title>
        <authorList>
            <person name="Xu S."/>
            <person name="Brockmoeller T."/>
            <person name="Gaquerel E."/>
            <person name="Navarro A."/>
            <person name="Kuhl H."/>
            <person name="Gase K."/>
            <person name="Ling Z."/>
            <person name="Zhou W."/>
            <person name="Kreitzer C."/>
            <person name="Stanke M."/>
            <person name="Tang H."/>
            <person name="Lyons E."/>
            <person name="Pandey P."/>
            <person name="Pandey S.P."/>
            <person name="Timmermann B."/>
            <person name="Baldwin I.T."/>
        </authorList>
    </citation>
    <scope>NUCLEOTIDE SEQUENCE [LARGE SCALE GENOMIC DNA]</scope>
    <source>
        <strain evidence="15">UT</strain>
    </source>
</reference>
<dbReference type="SUPFAM" id="SSF57850">
    <property type="entry name" value="RING/U-box"/>
    <property type="match status" value="1"/>
</dbReference>
<dbReference type="Gene3D" id="3.30.40.10">
    <property type="entry name" value="Zinc/RING finger domain, C3HC4 (zinc finger)"/>
    <property type="match status" value="1"/>
</dbReference>
<dbReference type="Pfam" id="PF13639">
    <property type="entry name" value="zf-RING_2"/>
    <property type="match status" value="1"/>
</dbReference>
<dbReference type="GO" id="GO:0008270">
    <property type="term" value="F:zinc ion binding"/>
    <property type="evidence" value="ECO:0007669"/>
    <property type="project" value="UniProtKB-KW"/>
</dbReference>
<dbReference type="PANTHER" id="PTHR45977:SF21">
    <property type="entry name" value="ZINC FINGER, C3HC4 TYPE (RING FINGER) PROTEIN"/>
    <property type="match status" value="1"/>
</dbReference>
<dbReference type="EMBL" id="MJEQ01037184">
    <property type="protein sequence ID" value="OIT06760.1"/>
    <property type="molecule type" value="Genomic_DNA"/>
</dbReference>
<dbReference type="GO" id="GO:0006511">
    <property type="term" value="P:ubiquitin-dependent protein catabolic process"/>
    <property type="evidence" value="ECO:0007669"/>
    <property type="project" value="TreeGrafter"/>
</dbReference>
<dbReference type="InterPro" id="IPR001841">
    <property type="entry name" value="Znf_RING"/>
</dbReference>
<feature type="transmembrane region" description="Helical" evidence="13">
    <location>
        <begin position="36"/>
        <end position="60"/>
    </location>
</feature>
<dbReference type="GO" id="GO:0061630">
    <property type="term" value="F:ubiquitin protein ligase activity"/>
    <property type="evidence" value="ECO:0007669"/>
    <property type="project" value="UniProtKB-EC"/>
</dbReference>
<dbReference type="Gramene" id="OIT06760">
    <property type="protein sequence ID" value="OIT06760"/>
    <property type="gene ID" value="A4A49_12306"/>
</dbReference>
<evidence type="ECO:0000256" key="3">
    <source>
        <dbReference type="ARBA" id="ARBA00012483"/>
    </source>
</evidence>
<comment type="catalytic activity">
    <reaction evidence="1">
        <text>S-ubiquitinyl-[E2 ubiquitin-conjugating enzyme]-L-cysteine + [acceptor protein]-L-lysine = [E2 ubiquitin-conjugating enzyme]-L-cysteine + N(6)-ubiquitinyl-[acceptor protein]-L-lysine.</text>
        <dbReference type="EC" id="2.3.2.27"/>
    </reaction>
</comment>
<comment type="subcellular location">
    <subcellularLocation>
        <location evidence="2">Membrane</location>
        <topology evidence="2">Multi-pass membrane protein</topology>
    </subcellularLocation>
</comment>
<dbReference type="Proteomes" id="UP000187609">
    <property type="component" value="Unassembled WGS sequence"/>
</dbReference>
<evidence type="ECO:0000256" key="10">
    <source>
        <dbReference type="ARBA" id="ARBA00022989"/>
    </source>
</evidence>
<dbReference type="InterPro" id="IPR013083">
    <property type="entry name" value="Znf_RING/FYVE/PHD"/>
</dbReference>
<evidence type="ECO:0000256" key="5">
    <source>
        <dbReference type="ARBA" id="ARBA00022692"/>
    </source>
</evidence>
<organism evidence="15 16">
    <name type="scientific">Nicotiana attenuata</name>
    <name type="common">Coyote tobacco</name>
    <dbReference type="NCBI Taxonomy" id="49451"/>
    <lineage>
        <taxon>Eukaryota</taxon>
        <taxon>Viridiplantae</taxon>
        <taxon>Streptophyta</taxon>
        <taxon>Embryophyta</taxon>
        <taxon>Tracheophyta</taxon>
        <taxon>Spermatophyta</taxon>
        <taxon>Magnoliopsida</taxon>
        <taxon>eudicotyledons</taxon>
        <taxon>Gunneridae</taxon>
        <taxon>Pentapetalae</taxon>
        <taxon>asterids</taxon>
        <taxon>lamiids</taxon>
        <taxon>Solanales</taxon>
        <taxon>Solanaceae</taxon>
        <taxon>Nicotianoideae</taxon>
        <taxon>Nicotianeae</taxon>
        <taxon>Nicotiana</taxon>
    </lineage>
</organism>
<gene>
    <name evidence="15" type="primary">SDIR1_3</name>
    <name evidence="15" type="ORF">A4A49_12306</name>
</gene>
<dbReference type="AlphaFoldDB" id="A0A1J6J1Y7"/>
<keyword evidence="4" id="KW-0808">Transferase</keyword>
<dbReference type="GO" id="GO:0016020">
    <property type="term" value="C:membrane"/>
    <property type="evidence" value="ECO:0007669"/>
    <property type="project" value="UniProtKB-SubCell"/>
</dbReference>
<evidence type="ECO:0000256" key="1">
    <source>
        <dbReference type="ARBA" id="ARBA00000900"/>
    </source>
</evidence>
<name>A0A1J6J1Y7_NICAT</name>
<evidence type="ECO:0000256" key="7">
    <source>
        <dbReference type="ARBA" id="ARBA00022771"/>
    </source>
</evidence>
<protein>
    <recommendedName>
        <fullName evidence="3">RING-type E3 ubiquitin transferase</fullName>
        <ecNumber evidence="3">2.3.2.27</ecNumber>
    </recommendedName>
</protein>
<sequence length="251" mass="28009">MSTMHNIFMSPTKTGCIVLSILVLFLYTLSPADDTSMVFMGCVFVHVIIIMAFVMIYEICSTRRARGRTSSTSVNRLIGCDTLHHYVPSSEAFPTRRRLQELRLQVALLDRELVEFENLTLSELPSASVFGIPSMNEEEINALPVHNYKGIGLESEDAPLEQGSFCAASAKGYWRIGITEDPSCDESTCNICFQQVIKGDLVRSLPCLHQFHRRCINPWVAVNASCPICKFMLESGAQQSIESVISDDEMV</sequence>
<dbReference type="PANTHER" id="PTHR45977">
    <property type="entry name" value="TARGET OF ERK KINASE MPK-1"/>
    <property type="match status" value="1"/>
</dbReference>
<evidence type="ECO:0000256" key="6">
    <source>
        <dbReference type="ARBA" id="ARBA00022723"/>
    </source>
</evidence>
<evidence type="ECO:0000256" key="9">
    <source>
        <dbReference type="ARBA" id="ARBA00022833"/>
    </source>
</evidence>
<evidence type="ECO:0000259" key="14">
    <source>
        <dbReference type="PROSITE" id="PS50089"/>
    </source>
</evidence>
<comment type="caution">
    <text evidence="15">The sequence shown here is derived from an EMBL/GenBank/DDBJ whole genome shotgun (WGS) entry which is preliminary data.</text>
</comment>
<keyword evidence="10 13" id="KW-1133">Transmembrane helix</keyword>
<accession>A0A1J6J1Y7</accession>
<proteinExistence type="predicted"/>
<evidence type="ECO:0000256" key="4">
    <source>
        <dbReference type="ARBA" id="ARBA00022679"/>
    </source>
</evidence>
<keyword evidence="8" id="KW-0833">Ubl conjugation pathway</keyword>
<dbReference type="OrthoDB" id="8062037at2759"/>
<evidence type="ECO:0000256" key="8">
    <source>
        <dbReference type="ARBA" id="ARBA00022786"/>
    </source>
</evidence>
<keyword evidence="7 12" id="KW-0863">Zinc-finger</keyword>
<keyword evidence="5 13" id="KW-0812">Transmembrane</keyword>
<dbReference type="SMART" id="SM00184">
    <property type="entry name" value="RING"/>
    <property type="match status" value="1"/>
</dbReference>
<evidence type="ECO:0000313" key="16">
    <source>
        <dbReference type="Proteomes" id="UP000187609"/>
    </source>
</evidence>
<keyword evidence="9" id="KW-0862">Zinc</keyword>
<dbReference type="CDD" id="cd16454">
    <property type="entry name" value="RING-H2_PA-TM-RING"/>
    <property type="match status" value="1"/>
</dbReference>
<dbReference type="STRING" id="49451.A0A1J6J1Y7"/>
<evidence type="ECO:0000256" key="2">
    <source>
        <dbReference type="ARBA" id="ARBA00004141"/>
    </source>
</evidence>
<dbReference type="OMA" id="YEICSIR"/>
<dbReference type="PROSITE" id="PS50089">
    <property type="entry name" value="ZF_RING_2"/>
    <property type="match status" value="1"/>
</dbReference>
<evidence type="ECO:0000256" key="11">
    <source>
        <dbReference type="ARBA" id="ARBA00023136"/>
    </source>
</evidence>
<keyword evidence="16" id="KW-1185">Reference proteome</keyword>
<evidence type="ECO:0000256" key="13">
    <source>
        <dbReference type="SAM" id="Phobius"/>
    </source>
</evidence>
<evidence type="ECO:0000256" key="12">
    <source>
        <dbReference type="PROSITE-ProRule" id="PRU00175"/>
    </source>
</evidence>
<dbReference type="KEGG" id="nau:109213824"/>
<keyword evidence="6" id="KW-0479">Metal-binding</keyword>
<dbReference type="EC" id="2.3.2.27" evidence="3"/>
<evidence type="ECO:0000313" key="15">
    <source>
        <dbReference type="EMBL" id="OIT06760.1"/>
    </source>
</evidence>
<dbReference type="GO" id="GO:0016567">
    <property type="term" value="P:protein ubiquitination"/>
    <property type="evidence" value="ECO:0007669"/>
    <property type="project" value="TreeGrafter"/>
</dbReference>
<feature type="transmembrane region" description="Helical" evidence="13">
    <location>
        <begin position="12"/>
        <end position="30"/>
    </location>
</feature>
<feature type="domain" description="RING-type" evidence="14">
    <location>
        <begin position="189"/>
        <end position="230"/>
    </location>
</feature>
<dbReference type="GeneID" id="109213824"/>